<dbReference type="RefSeq" id="WP_026603655.1">
    <property type="nucleotide sequence ID" value="NZ_JAXARY010000010.1"/>
</dbReference>
<evidence type="ECO:0000313" key="10">
    <source>
        <dbReference type="Proteomes" id="UP001284537"/>
    </source>
</evidence>
<dbReference type="PRINTS" id="PR01837">
    <property type="entry name" value="MGTCSAPBPROT"/>
</dbReference>
<evidence type="ECO:0000259" key="8">
    <source>
        <dbReference type="Pfam" id="PF02308"/>
    </source>
</evidence>
<keyword evidence="3" id="KW-1003">Cell membrane</keyword>
<feature type="transmembrane region" description="Helical" evidence="7">
    <location>
        <begin position="15"/>
        <end position="33"/>
    </location>
</feature>
<evidence type="ECO:0000256" key="1">
    <source>
        <dbReference type="ARBA" id="ARBA00004651"/>
    </source>
</evidence>
<dbReference type="EMBL" id="JAXARY010000010">
    <property type="protein sequence ID" value="MDX8128050.1"/>
    <property type="molecule type" value="Genomic_DNA"/>
</dbReference>
<feature type="transmembrane region" description="Helical" evidence="7">
    <location>
        <begin position="75"/>
        <end position="92"/>
    </location>
</feature>
<comment type="caution">
    <text evidence="9">The sequence shown here is derived from an EMBL/GenBank/DDBJ whole genome shotgun (WGS) entry which is preliminary data.</text>
</comment>
<gene>
    <name evidence="9" type="ORF">QLH52_12215</name>
</gene>
<keyword evidence="6 7" id="KW-0472">Membrane</keyword>
<protein>
    <recommendedName>
        <fullName evidence="7">Protein MgtC</fullName>
    </recommendedName>
</protein>
<evidence type="ECO:0000256" key="6">
    <source>
        <dbReference type="ARBA" id="ARBA00023136"/>
    </source>
</evidence>
<dbReference type="InterPro" id="IPR003416">
    <property type="entry name" value="MgtC/SapB/SrpB/YhiD_fam"/>
</dbReference>
<evidence type="ECO:0000256" key="2">
    <source>
        <dbReference type="ARBA" id="ARBA00009298"/>
    </source>
</evidence>
<dbReference type="Proteomes" id="UP001284537">
    <property type="component" value="Unassembled WGS sequence"/>
</dbReference>
<keyword evidence="10" id="KW-1185">Reference proteome</keyword>
<sequence length="227" mass="24491">MYWLTNDWQQFLPHPWLEIALIAVSVLCGSLIGTERERKLKPAGLRTMILICLGSTVFTLISPVLESSSGESGRVAAQIVTGVGFLGAGAILQGSSGVRGLTSAALIWTTAAIGMVIGAGLGGAGLALSLLLLIIQTVVTRVESRYIGPCVHRQIKMIYDPRGGKTAVKIDHILDNYQLLHSMGQVETSEEKKVSLTLSYCNAHKHHKDFLVKLAELPEVESIVQFD</sequence>
<feature type="transmembrane region" description="Helical" evidence="7">
    <location>
        <begin position="45"/>
        <end position="63"/>
    </location>
</feature>
<keyword evidence="7" id="KW-0997">Cell inner membrane</keyword>
<evidence type="ECO:0000256" key="3">
    <source>
        <dbReference type="ARBA" id="ARBA00022475"/>
    </source>
</evidence>
<keyword evidence="5 7" id="KW-1133">Transmembrane helix</keyword>
<comment type="similarity">
    <text evidence="2 7">Belongs to the MgtC/SapB family.</text>
</comment>
<evidence type="ECO:0000256" key="7">
    <source>
        <dbReference type="RuleBase" id="RU365041"/>
    </source>
</evidence>
<evidence type="ECO:0000256" key="5">
    <source>
        <dbReference type="ARBA" id="ARBA00022989"/>
    </source>
</evidence>
<dbReference type="PANTHER" id="PTHR33778">
    <property type="entry name" value="PROTEIN MGTC"/>
    <property type="match status" value="1"/>
</dbReference>
<evidence type="ECO:0000313" key="9">
    <source>
        <dbReference type="EMBL" id="MDX8128050.1"/>
    </source>
</evidence>
<proteinExistence type="inferred from homology"/>
<reference evidence="9 10" key="1">
    <citation type="submission" date="2023-11" db="EMBL/GenBank/DDBJ databases">
        <authorList>
            <person name="Ouyang M.-Y."/>
        </authorList>
    </citation>
    <scope>NUCLEOTIDE SEQUENCE [LARGE SCALE GENOMIC DNA]</scope>
    <source>
        <strain evidence="9 10">OY6</strain>
    </source>
</reference>
<comment type="subcellular location">
    <subcellularLocation>
        <location evidence="7">Cell inner membrane</location>
        <topology evidence="7">Multi-pass membrane protein</topology>
    </subcellularLocation>
    <subcellularLocation>
        <location evidence="1">Cell membrane</location>
        <topology evidence="1">Multi-pass membrane protein</topology>
    </subcellularLocation>
</comment>
<evidence type="ECO:0000256" key="4">
    <source>
        <dbReference type="ARBA" id="ARBA00022692"/>
    </source>
</evidence>
<feature type="transmembrane region" description="Helical" evidence="7">
    <location>
        <begin position="104"/>
        <end position="135"/>
    </location>
</feature>
<organism evidence="9 10">
    <name type="scientific">Methylomonas defluvii</name>
    <dbReference type="NCBI Taxonomy" id="3045149"/>
    <lineage>
        <taxon>Bacteria</taxon>
        <taxon>Pseudomonadati</taxon>
        <taxon>Pseudomonadota</taxon>
        <taxon>Gammaproteobacteria</taxon>
        <taxon>Methylococcales</taxon>
        <taxon>Methylococcaceae</taxon>
        <taxon>Methylomonas</taxon>
    </lineage>
</organism>
<keyword evidence="4 7" id="KW-0812">Transmembrane</keyword>
<dbReference type="Pfam" id="PF02308">
    <property type="entry name" value="MgtC"/>
    <property type="match status" value="1"/>
</dbReference>
<dbReference type="InterPro" id="IPR049177">
    <property type="entry name" value="MgtC_SapB_SrpB_YhiD_N"/>
</dbReference>
<dbReference type="PANTHER" id="PTHR33778:SF1">
    <property type="entry name" value="MAGNESIUM TRANSPORTER YHID-RELATED"/>
    <property type="match status" value="1"/>
</dbReference>
<name>A0ABU4UGU2_9GAMM</name>
<accession>A0ABU4UGU2</accession>
<feature type="domain" description="MgtC/SapB/SrpB/YhiD N-terminal" evidence="8">
    <location>
        <begin position="23"/>
        <end position="144"/>
    </location>
</feature>